<evidence type="ECO:0000256" key="2">
    <source>
        <dbReference type="ARBA" id="ARBA00022598"/>
    </source>
</evidence>
<gene>
    <name evidence="7" type="primary">asnS</name>
    <name evidence="9" type="ORF">SAMN02745823_02842</name>
</gene>
<keyword evidence="2 7" id="KW-0436">Ligase</keyword>
<reference evidence="9 10" key="1">
    <citation type="submission" date="2016-11" db="EMBL/GenBank/DDBJ databases">
        <authorList>
            <person name="Jaros S."/>
            <person name="Januszkiewicz K."/>
            <person name="Wedrychowicz H."/>
        </authorList>
    </citation>
    <scope>NUCLEOTIDE SEQUENCE [LARGE SCALE GENOMIC DNA]</scope>
    <source>
        <strain evidence="9 10">DSM 10068</strain>
    </source>
</reference>
<dbReference type="HAMAP" id="MF_00534">
    <property type="entry name" value="Asn_tRNA_synth"/>
    <property type="match status" value="1"/>
</dbReference>
<dbReference type="SUPFAM" id="SSF50249">
    <property type="entry name" value="Nucleic acid-binding proteins"/>
    <property type="match status" value="1"/>
</dbReference>
<dbReference type="EC" id="6.1.1.22" evidence="7"/>
<dbReference type="GO" id="GO:0003676">
    <property type="term" value="F:nucleic acid binding"/>
    <property type="evidence" value="ECO:0007669"/>
    <property type="project" value="InterPro"/>
</dbReference>
<accession>A0A1M5YTH0</accession>
<keyword evidence="3 7" id="KW-0547">Nucleotide-binding</keyword>
<dbReference type="Proteomes" id="UP000183995">
    <property type="component" value="Unassembled WGS sequence"/>
</dbReference>
<organism evidence="9 10">
    <name type="scientific">Sporobacter termitidis DSM 10068</name>
    <dbReference type="NCBI Taxonomy" id="1123282"/>
    <lineage>
        <taxon>Bacteria</taxon>
        <taxon>Bacillati</taxon>
        <taxon>Bacillota</taxon>
        <taxon>Clostridia</taxon>
        <taxon>Eubacteriales</taxon>
        <taxon>Oscillospiraceae</taxon>
        <taxon>Sporobacter</taxon>
    </lineage>
</organism>
<dbReference type="InterPro" id="IPR012340">
    <property type="entry name" value="NA-bd_OB-fold"/>
</dbReference>
<sequence>MIQSGYQLISDLYKMKDDSGAAGKAVNIRGWIRTNRDNGHIGFIELNDGSCFSGCQLVYDMDANGELKEASKYLTGYSIEVSGTFKPTPGAKQPFEVLAQEVLLLGSCDPDFPMQKKRHTLEFMREIPHLRTRTNTFSALFRVRSILCAAIHDYLQQNGFLYITTPIITGNDAEGAGEVFTVTTRNDADYENDFFGKHACMTVSGQLHVEPFALSYGRVYTFGPTFRAENSNTTTHASEFWMIEPELAFADLQDDMAVMEGLIKYCIKTVLEKAAPEMQFFNDLIDKEHTLISRLQAVADSSFKVLTYTEAVECLRESGVDFKYPYDWGCDLKTEHERYICEQVAKGPVFITDYPKDIKAFYMRMNDDGKTVAACDMLVPGVGELIGGSQREERYDHLVKRMSELDIPVEPLKWYVDLRRFGTVKHAGFGVGLERFILYLTGIGNIRDTIPYPRTPGNLTF</sequence>
<dbReference type="EMBL" id="FQXV01000010">
    <property type="protein sequence ID" value="SHI15249.1"/>
    <property type="molecule type" value="Genomic_DNA"/>
</dbReference>
<dbReference type="AlphaFoldDB" id="A0A1M5YTH0"/>
<comment type="subcellular location">
    <subcellularLocation>
        <location evidence="7">Cytoplasm</location>
    </subcellularLocation>
</comment>
<comment type="similarity">
    <text evidence="1 7">Belongs to the class-II aminoacyl-tRNA synthetase family.</text>
</comment>
<dbReference type="CDD" id="cd04318">
    <property type="entry name" value="EcAsnRS_like_N"/>
    <property type="match status" value="1"/>
</dbReference>
<evidence type="ECO:0000259" key="8">
    <source>
        <dbReference type="PROSITE" id="PS50862"/>
    </source>
</evidence>
<keyword evidence="6 7" id="KW-0030">Aminoacyl-tRNA synthetase</keyword>
<evidence type="ECO:0000256" key="4">
    <source>
        <dbReference type="ARBA" id="ARBA00022840"/>
    </source>
</evidence>
<dbReference type="InterPro" id="IPR006195">
    <property type="entry name" value="aa-tRNA-synth_II"/>
</dbReference>
<dbReference type="InterPro" id="IPR004364">
    <property type="entry name" value="Aa-tRNA-synt_II"/>
</dbReference>
<dbReference type="GO" id="GO:0006421">
    <property type="term" value="P:asparaginyl-tRNA aminoacylation"/>
    <property type="evidence" value="ECO:0007669"/>
    <property type="project" value="UniProtKB-UniRule"/>
</dbReference>
<dbReference type="Gene3D" id="3.30.930.10">
    <property type="entry name" value="Bira Bifunctional Protein, Domain 2"/>
    <property type="match status" value="1"/>
</dbReference>
<dbReference type="GO" id="GO:0004816">
    <property type="term" value="F:asparagine-tRNA ligase activity"/>
    <property type="evidence" value="ECO:0007669"/>
    <property type="project" value="UniProtKB-UniRule"/>
</dbReference>
<keyword evidence="7" id="KW-0963">Cytoplasm</keyword>
<dbReference type="NCBIfam" id="NF003037">
    <property type="entry name" value="PRK03932.1"/>
    <property type="match status" value="1"/>
</dbReference>
<keyword evidence="10" id="KW-1185">Reference proteome</keyword>
<dbReference type="GO" id="GO:0005737">
    <property type="term" value="C:cytoplasm"/>
    <property type="evidence" value="ECO:0007669"/>
    <property type="project" value="UniProtKB-SubCell"/>
</dbReference>
<comment type="subunit">
    <text evidence="7">Homodimer.</text>
</comment>
<evidence type="ECO:0000256" key="7">
    <source>
        <dbReference type="HAMAP-Rule" id="MF_00534"/>
    </source>
</evidence>
<dbReference type="Pfam" id="PF01336">
    <property type="entry name" value="tRNA_anti-codon"/>
    <property type="match status" value="1"/>
</dbReference>
<evidence type="ECO:0000256" key="5">
    <source>
        <dbReference type="ARBA" id="ARBA00022917"/>
    </source>
</evidence>
<evidence type="ECO:0000256" key="6">
    <source>
        <dbReference type="ARBA" id="ARBA00023146"/>
    </source>
</evidence>
<dbReference type="InterPro" id="IPR004365">
    <property type="entry name" value="NA-bd_OB_tRNA"/>
</dbReference>
<protein>
    <recommendedName>
        <fullName evidence="7">Asparagine--tRNA ligase</fullName>
        <ecNumber evidence="7">6.1.1.22</ecNumber>
    </recommendedName>
    <alternativeName>
        <fullName evidence="7">Asparaginyl-tRNA synthetase</fullName>
        <shortName evidence="7">AsnRS</shortName>
    </alternativeName>
</protein>
<dbReference type="CDD" id="cd00776">
    <property type="entry name" value="AsxRS_core"/>
    <property type="match status" value="1"/>
</dbReference>
<keyword evidence="4 7" id="KW-0067">ATP-binding</keyword>
<dbReference type="PANTHER" id="PTHR22594">
    <property type="entry name" value="ASPARTYL/LYSYL-TRNA SYNTHETASE"/>
    <property type="match status" value="1"/>
</dbReference>
<proteinExistence type="inferred from homology"/>
<dbReference type="GO" id="GO:0140096">
    <property type="term" value="F:catalytic activity, acting on a protein"/>
    <property type="evidence" value="ECO:0007669"/>
    <property type="project" value="UniProtKB-ARBA"/>
</dbReference>
<dbReference type="RefSeq" id="WP_073080245.1">
    <property type="nucleotide sequence ID" value="NZ_FQXV01000010.1"/>
</dbReference>
<evidence type="ECO:0000313" key="10">
    <source>
        <dbReference type="Proteomes" id="UP000183995"/>
    </source>
</evidence>
<dbReference type="PROSITE" id="PS50862">
    <property type="entry name" value="AA_TRNA_LIGASE_II"/>
    <property type="match status" value="1"/>
</dbReference>
<dbReference type="InterPro" id="IPR004522">
    <property type="entry name" value="Asn-tRNA-ligase"/>
</dbReference>
<evidence type="ECO:0000256" key="3">
    <source>
        <dbReference type="ARBA" id="ARBA00022741"/>
    </source>
</evidence>
<dbReference type="GO" id="GO:0016740">
    <property type="term" value="F:transferase activity"/>
    <property type="evidence" value="ECO:0007669"/>
    <property type="project" value="UniProtKB-ARBA"/>
</dbReference>
<evidence type="ECO:0000313" key="9">
    <source>
        <dbReference type="EMBL" id="SHI15249.1"/>
    </source>
</evidence>
<evidence type="ECO:0000256" key="1">
    <source>
        <dbReference type="ARBA" id="ARBA00008226"/>
    </source>
</evidence>
<dbReference type="Pfam" id="PF00152">
    <property type="entry name" value="tRNA-synt_2"/>
    <property type="match status" value="1"/>
</dbReference>
<comment type="catalytic activity">
    <reaction evidence="7">
        <text>tRNA(Asn) + L-asparagine + ATP = L-asparaginyl-tRNA(Asn) + AMP + diphosphate + H(+)</text>
        <dbReference type="Rhea" id="RHEA:11180"/>
        <dbReference type="Rhea" id="RHEA-COMP:9659"/>
        <dbReference type="Rhea" id="RHEA-COMP:9674"/>
        <dbReference type="ChEBI" id="CHEBI:15378"/>
        <dbReference type="ChEBI" id="CHEBI:30616"/>
        <dbReference type="ChEBI" id="CHEBI:33019"/>
        <dbReference type="ChEBI" id="CHEBI:58048"/>
        <dbReference type="ChEBI" id="CHEBI:78442"/>
        <dbReference type="ChEBI" id="CHEBI:78515"/>
        <dbReference type="ChEBI" id="CHEBI:456215"/>
        <dbReference type="EC" id="6.1.1.22"/>
    </reaction>
</comment>
<dbReference type="InterPro" id="IPR045864">
    <property type="entry name" value="aa-tRNA-synth_II/BPL/LPL"/>
</dbReference>
<dbReference type="NCBIfam" id="TIGR00457">
    <property type="entry name" value="asnS"/>
    <property type="match status" value="1"/>
</dbReference>
<keyword evidence="5 7" id="KW-0648">Protein biosynthesis</keyword>
<dbReference type="SUPFAM" id="SSF55681">
    <property type="entry name" value="Class II aaRS and biotin synthetases"/>
    <property type="match status" value="1"/>
</dbReference>
<name>A0A1M5YTH0_9FIRM</name>
<feature type="domain" description="Aminoacyl-transfer RNA synthetases class-II family profile" evidence="8">
    <location>
        <begin position="141"/>
        <end position="451"/>
    </location>
</feature>
<dbReference type="FunFam" id="3.30.930.10:FF:000016">
    <property type="entry name" value="Asparagine--tRNA ligase"/>
    <property type="match status" value="1"/>
</dbReference>
<dbReference type="PANTHER" id="PTHR22594:SF34">
    <property type="entry name" value="ASPARAGINE--TRNA LIGASE, MITOCHONDRIAL-RELATED"/>
    <property type="match status" value="1"/>
</dbReference>
<dbReference type="PRINTS" id="PR01042">
    <property type="entry name" value="TRNASYNTHASP"/>
</dbReference>
<dbReference type="STRING" id="1123282.SAMN02745823_02842"/>
<dbReference type="Gene3D" id="2.40.50.140">
    <property type="entry name" value="Nucleic acid-binding proteins"/>
    <property type="match status" value="1"/>
</dbReference>
<dbReference type="InterPro" id="IPR002312">
    <property type="entry name" value="Asp/Asn-tRNA-synth_IIb"/>
</dbReference>
<dbReference type="GO" id="GO:0005524">
    <property type="term" value="F:ATP binding"/>
    <property type="evidence" value="ECO:0007669"/>
    <property type="project" value="UniProtKB-UniRule"/>
</dbReference>